<dbReference type="SUPFAM" id="SSF53850">
    <property type="entry name" value="Periplasmic binding protein-like II"/>
    <property type="match status" value="1"/>
</dbReference>
<dbReference type="EMBL" id="QYUO01000003">
    <property type="protein sequence ID" value="RJF91740.1"/>
    <property type="molecule type" value="Genomic_DNA"/>
</dbReference>
<evidence type="ECO:0000313" key="2">
    <source>
        <dbReference type="EMBL" id="RJF91740.1"/>
    </source>
</evidence>
<evidence type="ECO:0000313" key="3">
    <source>
        <dbReference type="Proteomes" id="UP000265955"/>
    </source>
</evidence>
<sequence>MRAVGSKFFLICHCVVAVAGLTMKSVRAEVAVVVSSNSSLANLTPSEVTEIFLRSSAELPSGRTLVPVDQMEGSGIRNEFYEKVARKNATQLRAYWARRVFTGKGEPPRELPDANAVKRWVASNPYAVGYIDLAQADSTVKIVLMLR</sequence>
<comment type="caution">
    <text evidence="2">The sequence shown here is derived from an EMBL/GenBank/DDBJ whole genome shotgun (WGS) entry which is preliminary data.</text>
</comment>
<dbReference type="Gene3D" id="3.40.190.10">
    <property type="entry name" value="Periplasmic binding protein-like II"/>
    <property type="match status" value="1"/>
</dbReference>
<name>A0A3A3FER7_9BURK</name>
<protein>
    <submittedName>
        <fullName evidence="2">Phosphate ABC transporter substrate-binding protein</fullName>
    </submittedName>
</protein>
<proteinExistence type="predicted"/>
<accession>A0A3A3FER7</accession>
<keyword evidence="3" id="KW-1185">Reference proteome</keyword>
<feature type="signal peptide" evidence="1">
    <location>
        <begin position="1"/>
        <end position="28"/>
    </location>
</feature>
<feature type="chain" id="PRO_5017376617" evidence="1">
    <location>
        <begin position="29"/>
        <end position="147"/>
    </location>
</feature>
<organism evidence="2 3">
    <name type="scientific">Noviherbaspirillum saxi</name>
    <dbReference type="NCBI Taxonomy" id="2320863"/>
    <lineage>
        <taxon>Bacteria</taxon>
        <taxon>Pseudomonadati</taxon>
        <taxon>Pseudomonadota</taxon>
        <taxon>Betaproteobacteria</taxon>
        <taxon>Burkholderiales</taxon>
        <taxon>Oxalobacteraceae</taxon>
        <taxon>Noviherbaspirillum</taxon>
    </lineage>
</organism>
<dbReference type="AlphaFoldDB" id="A0A3A3FER7"/>
<gene>
    <name evidence="2" type="ORF">D3871_23900</name>
</gene>
<dbReference type="Proteomes" id="UP000265955">
    <property type="component" value="Unassembled WGS sequence"/>
</dbReference>
<evidence type="ECO:0000256" key="1">
    <source>
        <dbReference type="SAM" id="SignalP"/>
    </source>
</evidence>
<reference evidence="3" key="1">
    <citation type="submission" date="2018-09" db="EMBL/GenBank/DDBJ databases">
        <authorList>
            <person name="Zhu H."/>
        </authorList>
    </citation>
    <scope>NUCLEOTIDE SEQUENCE [LARGE SCALE GENOMIC DNA]</scope>
    <source>
        <strain evidence="3">K1R23-30</strain>
    </source>
</reference>
<keyword evidence="1" id="KW-0732">Signal</keyword>